<comment type="caution">
    <text evidence="3">The sequence shown here is derived from an EMBL/GenBank/DDBJ whole genome shotgun (WGS) entry which is preliminary data.</text>
</comment>
<dbReference type="Proteomes" id="UP000014978">
    <property type="component" value="Unassembled WGS sequence"/>
</dbReference>
<feature type="compositionally biased region" description="Basic and acidic residues" evidence="1">
    <location>
        <begin position="136"/>
        <end position="155"/>
    </location>
</feature>
<evidence type="ECO:0000313" key="3">
    <source>
        <dbReference type="EMBL" id="EPR78300.1"/>
    </source>
</evidence>
<proteinExistence type="predicted"/>
<accession>S7W673</accession>
<reference evidence="4" key="1">
    <citation type="journal article" date="2013" name="PLoS Genet.">
        <title>The genome of Spraguea lophii and the basis of host-microsporidian interactions.</title>
        <authorList>
            <person name="Campbell S.E."/>
            <person name="Williams T.A."/>
            <person name="Yousuf A."/>
            <person name="Soanes D.M."/>
            <person name="Paszkiewicz K.H."/>
            <person name="Williams B.A.P."/>
        </authorList>
    </citation>
    <scope>NUCLEOTIDE SEQUENCE [LARGE SCALE GENOMIC DNA]</scope>
    <source>
        <strain evidence="4">42_110</strain>
    </source>
</reference>
<feature type="non-terminal residue" evidence="3">
    <location>
        <position position="680"/>
    </location>
</feature>
<dbReference type="AlphaFoldDB" id="S7W673"/>
<gene>
    <name evidence="3" type="ORF">SLOPH_474</name>
</gene>
<evidence type="ECO:0000313" key="4">
    <source>
        <dbReference type="Proteomes" id="UP000014978"/>
    </source>
</evidence>
<feature type="signal peptide" evidence="2">
    <location>
        <begin position="1"/>
        <end position="19"/>
    </location>
</feature>
<feature type="compositionally biased region" description="Basic and acidic residues" evidence="1">
    <location>
        <begin position="664"/>
        <end position="680"/>
    </location>
</feature>
<dbReference type="InParanoid" id="S7W673"/>
<name>S7W673_SPRLO</name>
<feature type="chain" id="PRO_5004546009" evidence="2">
    <location>
        <begin position="20"/>
        <end position="680"/>
    </location>
</feature>
<evidence type="ECO:0000256" key="1">
    <source>
        <dbReference type="SAM" id="MobiDB-lite"/>
    </source>
</evidence>
<dbReference type="EMBL" id="ATCN01000890">
    <property type="protein sequence ID" value="EPR78300.1"/>
    <property type="molecule type" value="Genomic_DNA"/>
</dbReference>
<evidence type="ECO:0000256" key="2">
    <source>
        <dbReference type="SAM" id="SignalP"/>
    </source>
</evidence>
<dbReference type="HOGENOM" id="CLU_404711_0_0_1"/>
<feature type="compositionally biased region" description="Basic and acidic residues" evidence="1">
    <location>
        <begin position="641"/>
        <end position="654"/>
    </location>
</feature>
<keyword evidence="4" id="KW-1185">Reference proteome</keyword>
<feature type="compositionally biased region" description="Polar residues" evidence="1">
    <location>
        <begin position="124"/>
        <end position="135"/>
    </location>
</feature>
<dbReference type="VEuPathDB" id="MicrosporidiaDB:SLOPH_474"/>
<organism evidence="3 4">
    <name type="scientific">Spraguea lophii (strain 42_110)</name>
    <name type="common">Microsporidian parasite</name>
    <dbReference type="NCBI Taxonomy" id="1358809"/>
    <lineage>
        <taxon>Eukaryota</taxon>
        <taxon>Fungi</taxon>
        <taxon>Fungi incertae sedis</taxon>
        <taxon>Microsporidia</taxon>
        <taxon>Spragueidae</taxon>
        <taxon>Spraguea</taxon>
    </lineage>
</organism>
<feature type="region of interest" description="Disordered" evidence="1">
    <location>
        <begin position="108"/>
        <end position="155"/>
    </location>
</feature>
<feature type="region of interest" description="Disordered" evidence="1">
    <location>
        <begin position="641"/>
        <end position="680"/>
    </location>
</feature>
<protein>
    <submittedName>
        <fullName evidence="3">Uncharacterized protein</fullName>
    </submittedName>
</protein>
<keyword evidence="2" id="KW-0732">Signal</keyword>
<sequence>MKTMKVIIKVILLINIINSANVLEEMLSTENPVLPGNEKNFFNPEIWEEESYIETNITWKRINSLFNAIDKNCKKQKNDGANSNFTKTSDPNTGRLAQKIASITELKDGDDDITKYEENPIPNKPSSPDLVSSSELNREEFVSDKKTDDARSPTDICSKKQLNDTVFKLEENNKICQSISIINPGEAYYGYNKQRMTNFISGIVSMINNYLYYFSSSFKYYLKNNENILRKDFEENISEKNKLPISSEIISFKSVLSEKQIEFSNNEIRVGQETNAELNEEIINKGENDAILENNIYPQEIIPLILKENDFLKLTDVSLIGKKDKKEDLKSEMLDLELEPSKNKTNFSDPIIITSEKDKKGRFSIFSIVIQFLPNNPLKNTRWYKSFVDKITTAKDFCLNNSQNSKEVQQPEEIQHSLFSRIYLNIYTYFNNIKLVVLWILPNRLTGRYYSNPPNVEKKILEIEHIGEKNLLKSKLAILKDLIYQSQQRISNKIYKFTNPNLLNIQTSVYGKKATDTIGLIPINELKENPNNDANNIQRNKRINTKKQKNCNDPKLVGNKVSPSISNVCKGDVNRINAVDCINLKPDKCKFLYNDYFKEKSIRKKNANNNSVSVYHNREENENSLDRKKINTESVSIRKSLDNKIRSVTDDQKLRNSKNNNESISKKSENKAPKQTTKES</sequence>